<dbReference type="Proteomes" id="UP000232122">
    <property type="component" value="Unassembled WGS sequence"/>
</dbReference>
<keyword evidence="2 9" id="KW-0813">Transport</keyword>
<gene>
    <name evidence="9" type="primary">tatA</name>
    <name evidence="11" type="ORF">CH379_004355</name>
    <name evidence="12" type="ORF">CH379_13890</name>
</gene>
<organism evidence="12">
    <name type="scientific">Leptospira ellisii</name>
    <dbReference type="NCBI Taxonomy" id="2023197"/>
    <lineage>
        <taxon>Bacteria</taxon>
        <taxon>Pseudomonadati</taxon>
        <taxon>Spirochaetota</taxon>
        <taxon>Spirochaetia</taxon>
        <taxon>Leptospirales</taxon>
        <taxon>Leptospiraceae</taxon>
        <taxon>Leptospira</taxon>
    </lineage>
</organism>
<dbReference type="AlphaFoldDB" id="A0A2N0B708"/>
<dbReference type="EMBL" id="NPEF01000150">
    <property type="protein sequence ID" value="PJZ92303.1"/>
    <property type="molecule type" value="Genomic_DNA"/>
</dbReference>
<keyword evidence="4 9" id="KW-0812">Transmembrane</keyword>
<feature type="region of interest" description="Disordered" evidence="10">
    <location>
        <begin position="50"/>
        <end position="86"/>
    </location>
</feature>
<dbReference type="Gene3D" id="1.20.5.3310">
    <property type="match status" value="1"/>
</dbReference>
<comment type="subcellular location">
    <subcellularLocation>
        <location evidence="1 9">Cell membrane</location>
        <topology evidence="1 9">Single-pass membrane protein</topology>
    </subcellularLocation>
</comment>
<dbReference type="PANTHER" id="PTHR42982">
    <property type="entry name" value="SEC-INDEPENDENT PROTEIN TRANSLOCASE PROTEIN TATA"/>
    <property type="match status" value="1"/>
</dbReference>
<dbReference type="InterPro" id="IPR006312">
    <property type="entry name" value="TatA/E"/>
</dbReference>
<reference evidence="11 13" key="2">
    <citation type="journal article" date="2018" name="Microb. Genom.">
        <title>Deciphering the unexplored Leptospira diversity from soils uncovers genomic evolution to virulence.</title>
        <authorList>
            <person name="Thibeaux R."/>
            <person name="Iraola G."/>
            <person name="Ferres I."/>
            <person name="Bierque E."/>
            <person name="Girault D."/>
            <person name="Soupe-Gilbert M.E."/>
            <person name="Picardeau M."/>
            <person name="Goarant C."/>
        </authorList>
    </citation>
    <scope>NUCLEOTIDE SEQUENCE [LARGE SCALE GENOMIC DNA]</scope>
    <source>
        <strain evidence="11 13">ATI7-C-A5</strain>
    </source>
</reference>
<comment type="function">
    <text evidence="9">Part of the twin-arginine translocation (Tat) system that transports large folded proteins containing a characteristic twin-arginine motif in their signal peptide across membranes. TatA could form the protein-conducting channel of the Tat system.</text>
</comment>
<keyword evidence="3 9" id="KW-1003">Cell membrane</keyword>
<protein>
    <recommendedName>
        <fullName evidence="9">Sec-independent protein translocase protein TatA</fullName>
    </recommendedName>
</protein>
<dbReference type="PANTHER" id="PTHR42982:SF1">
    <property type="entry name" value="SEC-INDEPENDENT PROTEIN TRANSLOCASE PROTEIN TATA"/>
    <property type="match status" value="1"/>
</dbReference>
<evidence type="ECO:0000256" key="8">
    <source>
        <dbReference type="ARBA" id="ARBA00023136"/>
    </source>
</evidence>
<evidence type="ECO:0000256" key="5">
    <source>
        <dbReference type="ARBA" id="ARBA00022927"/>
    </source>
</evidence>
<evidence type="ECO:0000256" key="7">
    <source>
        <dbReference type="ARBA" id="ARBA00023010"/>
    </source>
</evidence>
<feature type="compositionally biased region" description="Polar residues" evidence="10">
    <location>
        <begin position="57"/>
        <end position="67"/>
    </location>
</feature>
<evidence type="ECO:0000256" key="2">
    <source>
        <dbReference type="ARBA" id="ARBA00022448"/>
    </source>
</evidence>
<keyword evidence="5 9" id="KW-0653">Protein transport</keyword>
<comment type="similarity">
    <text evidence="9">Belongs to the TatA/E family.</text>
</comment>
<keyword evidence="8 9" id="KW-0472">Membrane</keyword>
<evidence type="ECO:0000256" key="1">
    <source>
        <dbReference type="ARBA" id="ARBA00004162"/>
    </source>
</evidence>
<accession>A0A2N0B708</accession>
<dbReference type="EMBL" id="NPEF02000003">
    <property type="protein sequence ID" value="MDV6234861.1"/>
    <property type="molecule type" value="Genomic_DNA"/>
</dbReference>
<dbReference type="OrthoDB" id="342556at2"/>
<evidence type="ECO:0000256" key="4">
    <source>
        <dbReference type="ARBA" id="ARBA00022692"/>
    </source>
</evidence>
<keyword evidence="7 9" id="KW-0811">Translocation</keyword>
<sequence>MIAPLAVFGSLGWTEILLILFIALLLFGGKRLPSLAKDLGDGIRQFRRSLTGESEDSSQQLGQNQSISKEEDSTAKVSKSKKSKSA</sequence>
<dbReference type="GO" id="GO:0008320">
    <property type="term" value="F:protein transmembrane transporter activity"/>
    <property type="evidence" value="ECO:0007669"/>
    <property type="project" value="UniProtKB-UniRule"/>
</dbReference>
<evidence type="ECO:0000256" key="10">
    <source>
        <dbReference type="SAM" id="MobiDB-lite"/>
    </source>
</evidence>
<dbReference type="NCBIfam" id="TIGR01411">
    <property type="entry name" value="tatAE"/>
    <property type="match status" value="1"/>
</dbReference>
<comment type="subunit">
    <text evidence="9">Forms a complex with TatC.</text>
</comment>
<comment type="caution">
    <text evidence="12">The sequence shown here is derived from an EMBL/GenBank/DDBJ whole genome shotgun (WGS) entry which is preliminary data.</text>
</comment>
<evidence type="ECO:0000313" key="12">
    <source>
        <dbReference type="EMBL" id="PJZ92303.1"/>
    </source>
</evidence>
<reference evidence="12" key="1">
    <citation type="submission" date="2017-07" db="EMBL/GenBank/DDBJ databases">
        <title>Leptospira spp. isolated from tropical soils.</title>
        <authorList>
            <person name="Thibeaux R."/>
            <person name="Iraola G."/>
            <person name="Ferres I."/>
            <person name="Bierque E."/>
            <person name="Girault D."/>
            <person name="Soupe-Gilbert M.-E."/>
            <person name="Picardeau M."/>
            <person name="Goarant C."/>
        </authorList>
    </citation>
    <scope>NUCLEOTIDE SEQUENCE [LARGE SCALE GENOMIC DNA]</scope>
    <source>
        <strain evidence="12">ATI7-C-A5</strain>
    </source>
</reference>
<evidence type="ECO:0000313" key="13">
    <source>
        <dbReference type="Proteomes" id="UP000232122"/>
    </source>
</evidence>
<dbReference type="InterPro" id="IPR003369">
    <property type="entry name" value="TatA/B/E"/>
</dbReference>
<dbReference type="PRINTS" id="PR01506">
    <property type="entry name" value="TATBPROTEIN"/>
</dbReference>
<keyword evidence="6 9" id="KW-1133">Transmembrane helix</keyword>
<evidence type="ECO:0000256" key="3">
    <source>
        <dbReference type="ARBA" id="ARBA00022475"/>
    </source>
</evidence>
<dbReference type="GO" id="GO:0033281">
    <property type="term" value="C:TAT protein transport complex"/>
    <property type="evidence" value="ECO:0007669"/>
    <property type="project" value="UniProtKB-UniRule"/>
</dbReference>
<dbReference type="RefSeq" id="WP_100765350.1">
    <property type="nucleotide sequence ID" value="NZ_NPEF02000003.1"/>
</dbReference>
<reference evidence="11" key="3">
    <citation type="submission" date="2023-10" db="EMBL/GenBank/DDBJ databases">
        <authorList>
            <person name="Picardeau M."/>
            <person name="Thibeaux R."/>
        </authorList>
    </citation>
    <scope>NUCLEOTIDE SEQUENCE</scope>
    <source>
        <strain evidence="11">ATI7-C-A5</strain>
    </source>
</reference>
<evidence type="ECO:0000256" key="9">
    <source>
        <dbReference type="HAMAP-Rule" id="MF_00236"/>
    </source>
</evidence>
<dbReference type="GO" id="GO:0043953">
    <property type="term" value="P:protein transport by the Tat complex"/>
    <property type="evidence" value="ECO:0007669"/>
    <property type="project" value="UniProtKB-UniRule"/>
</dbReference>
<name>A0A2N0B708_9LEPT</name>
<proteinExistence type="inferred from homology"/>
<keyword evidence="13" id="KW-1185">Reference proteome</keyword>
<evidence type="ECO:0000313" key="11">
    <source>
        <dbReference type="EMBL" id="MDV6234861.1"/>
    </source>
</evidence>
<dbReference type="HAMAP" id="MF_00236">
    <property type="entry name" value="TatA_E"/>
    <property type="match status" value="1"/>
</dbReference>
<feature type="transmembrane region" description="Helical" evidence="9">
    <location>
        <begin position="6"/>
        <end position="27"/>
    </location>
</feature>
<dbReference type="Pfam" id="PF02416">
    <property type="entry name" value="TatA_B_E"/>
    <property type="match status" value="1"/>
</dbReference>
<evidence type="ECO:0000256" key="6">
    <source>
        <dbReference type="ARBA" id="ARBA00022989"/>
    </source>
</evidence>